<dbReference type="Gramene" id="ESQ28282">
    <property type="protein sequence ID" value="ESQ28282"/>
    <property type="gene ID" value="EUTSA_v10019462mg"/>
</dbReference>
<gene>
    <name evidence="1" type="ORF">EUTSA_v10019462mg</name>
</gene>
<accession>V4KEN1</accession>
<name>V4KEN1_EUTSA</name>
<evidence type="ECO:0000313" key="1">
    <source>
        <dbReference type="EMBL" id="ESQ28282.1"/>
    </source>
</evidence>
<dbReference type="KEGG" id="eus:EUTSA_v10019462mg"/>
<reference evidence="1 2" key="1">
    <citation type="journal article" date="2013" name="Front. Plant Sci.">
        <title>The Reference Genome of the Halophytic Plant Eutrema salsugineum.</title>
        <authorList>
            <person name="Yang R."/>
            <person name="Jarvis D.E."/>
            <person name="Chen H."/>
            <person name="Beilstein M.A."/>
            <person name="Grimwood J."/>
            <person name="Jenkins J."/>
            <person name="Shu S."/>
            <person name="Prochnik S."/>
            <person name="Xin M."/>
            <person name="Ma C."/>
            <person name="Schmutz J."/>
            <person name="Wing R.A."/>
            <person name="Mitchell-Olds T."/>
            <person name="Schumaker K.S."/>
            <person name="Wang X."/>
        </authorList>
    </citation>
    <scope>NUCLEOTIDE SEQUENCE [LARGE SCALE GENOMIC DNA]</scope>
</reference>
<proteinExistence type="predicted"/>
<feature type="non-terminal residue" evidence="1">
    <location>
        <position position="1"/>
    </location>
</feature>
<evidence type="ECO:0000313" key="2">
    <source>
        <dbReference type="Proteomes" id="UP000030689"/>
    </source>
</evidence>
<protein>
    <submittedName>
        <fullName evidence="1">Uncharacterized protein</fullName>
    </submittedName>
</protein>
<organism evidence="1 2">
    <name type="scientific">Eutrema salsugineum</name>
    <name type="common">Saltwater cress</name>
    <name type="synonym">Sisymbrium salsugineum</name>
    <dbReference type="NCBI Taxonomy" id="72664"/>
    <lineage>
        <taxon>Eukaryota</taxon>
        <taxon>Viridiplantae</taxon>
        <taxon>Streptophyta</taxon>
        <taxon>Embryophyta</taxon>
        <taxon>Tracheophyta</taxon>
        <taxon>Spermatophyta</taxon>
        <taxon>Magnoliopsida</taxon>
        <taxon>eudicotyledons</taxon>
        <taxon>Gunneridae</taxon>
        <taxon>Pentapetalae</taxon>
        <taxon>rosids</taxon>
        <taxon>malvids</taxon>
        <taxon>Brassicales</taxon>
        <taxon>Brassicaceae</taxon>
        <taxon>Eutremeae</taxon>
        <taxon>Eutrema</taxon>
    </lineage>
</organism>
<sequence>GHAESAAEFNLSEDIFRVEHKKRRGPEQPWATCRPLLLFHCYSLQEQATHIKH</sequence>
<keyword evidence="2" id="KW-1185">Reference proteome</keyword>
<dbReference type="Proteomes" id="UP000030689">
    <property type="component" value="Unassembled WGS sequence"/>
</dbReference>
<dbReference type="AlphaFoldDB" id="V4KEN1"/>
<dbReference type="EMBL" id="KI517953">
    <property type="protein sequence ID" value="ESQ28282.1"/>
    <property type="molecule type" value="Genomic_DNA"/>
</dbReference>